<name>A0A8J3DJX9_9BACT</name>
<dbReference type="RefSeq" id="WP_189516120.1">
    <property type="nucleotide sequence ID" value="NZ_BMXG01000019.1"/>
</dbReference>
<evidence type="ECO:0000259" key="1">
    <source>
        <dbReference type="PROSITE" id="PS51186"/>
    </source>
</evidence>
<accession>A0A8J3DJX9</accession>
<dbReference type="Pfam" id="PF13302">
    <property type="entry name" value="Acetyltransf_3"/>
    <property type="match status" value="1"/>
</dbReference>
<dbReference type="InterPro" id="IPR051531">
    <property type="entry name" value="N-acetyltransferase"/>
</dbReference>
<dbReference type="Proteomes" id="UP000642829">
    <property type="component" value="Unassembled WGS sequence"/>
</dbReference>
<reference evidence="2" key="1">
    <citation type="journal article" date="2014" name="Int. J. Syst. Evol. Microbiol.">
        <title>Complete genome sequence of Corynebacterium casei LMG S-19264T (=DSM 44701T), isolated from a smear-ripened cheese.</title>
        <authorList>
            <consortium name="US DOE Joint Genome Institute (JGI-PGF)"/>
            <person name="Walter F."/>
            <person name="Albersmeier A."/>
            <person name="Kalinowski J."/>
            <person name="Ruckert C."/>
        </authorList>
    </citation>
    <scope>NUCLEOTIDE SEQUENCE</scope>
    <source>
        <strain evidence="2">KCTC 12870</strain>
    </source>
</reference>
<dbReference type="EMBL" id="BMXG01000019">
    <property type="protein sequence ID" value="GHC08362.1"/>
    <property type="molecule type" value="Genomic_DNA"/>
</dbReference>
<organism evidence="2 3">
    <name type="scientific">Cerasicoccus arenae</name>
    <dbReference type="NCBI Taxonomy" id="424488"/>
    <lineage>
        <taxon>Bacteria</taxon>
        <taxon>Pseudomonadati</taxon>
        <taxon>Verrucomicrobiota</taxon>
        <taxon>Opitutia</taxon>
        <taxon>Puniceicoccales</taxon>
        <taxon>Cerasicoccaceae</taxon>
        <taxon>Cerasicoccus</taxon>
    </lineage>
</organism>
<reference evidence="2" key="2">
    <citation type="submission" date="2020-09" db="EMBL/GenBank/DDBJ databases">
        <authorList>
            <person name="Sun Q."/>
            <person name="Kim S."/>
        </authorList>
    </citation>
    <scope>NUCLEOTIDE SEQUENCE</scope>
    <source>
        <strain evidence="2">KCTC 12870</strain>
    </source>
</reference>
<dbReference type="AlphaFoldDB" id="A0A8J3DJX9"/>
<evidence type="ECO:0000313" key="3">
    <source>
        <dbReference type="Proteomes" id="UP000642829"/>
    </source>
</evidence>
<dbReference type="Gene3D" id="3.40.630.30">
    <property type="match status" value="1"/>
</dbReference>
<dbReference type="InterPro" id="IPR000182">
    <property type="entry name" value="GNAT_dom"/>
</dbReference>
<proteinExistence type="predicted"/>
<dbReference type="InterPro" id="IPR016181">
    <property type="entry name" value="Acyl_CoA_acyltransferase"/>
</dbReference>
<protein>
    <recommendedName>
        <fullName evidence="1">N-acetyltransferase domain-containing protein</fullName>
    </recommendedName>
</protein>
<feature type="domain" description="N-acetyltransferase" evidence="1">
    <location>
        <begin position="32"/>
        <end position="186"/>
    </location>
</feature>
<gene>
    <name evidence="2" type="ORF">GCM10007047_27030</name>
</gene>
<dbReference type="PANTHER" id="PTHR43792:SF16">
    <property type="entry name" value="N-ACETYLTRANSFERASE DOMAIN-CONTAINING PROTEIN"/>
    <property type="match status" value="1"/>
</dbReference>
<dbReference type="PANTHER" id="PTHR43792">
    <property type="entry name" value="GNAT FAMILY, PUTATIVE (AFU_ORTHOLOGUE AFUA_3G00765)-RELATED-RELATED"/>
    <property type="match status" value="1"/>
</dbReference>
<comment type="caution">
    <text evidence="2">The sequence shown here is derived from an EMBL/GenBank/DDBJ whole genome shotgun (WGS) entry which is preliminary data.</text>
</comment>
<dbReference type="PROSITE" id="PS51186">
    <property type="entry name" value="GNAT"/>
    <property type="match status" value="1"/>
</dbReference>
<dbReference type="SUPFAM" id="SSF55729">
    <property type="entry name" value="Acyl-CoA N-acyltransferases (Nat)"/>
    <property type="match status" value="1"/>
</dbReference>
<evidence type="ECO:0000313" key="2">
    <source>
        <dbReference type="EMBL" id="GHC08362.1"/>
    </source>
</evidence>
<sequence>MAKFPQSLTLNTSRCHLRIVSREDAPHTMAASRYPGFNDGMLWEPPQSEEELLPHYLDSLKAWDSDRAYGFTIEDKDGKFIGRCAIRREQTEGIWNLGFWTHPEQQGQGYMTEAVAALLHFGFTRLGAAQIIANHALWNKASERVLQKNGLRFLRFLQFGFFKNGQWVEENQHGITLDEWQMRQTS</sequence>
<keyword evidence="3" id="KW-1185">Reference proteome</keyword>
<dbReference type="GO" id="GO:0016747">
    <property type="term" value="F:acyltransferase activity, transferring groups other than amino-acyl groups"/>
    <property type="evidence" value="ECO:0007669"/>
    <property type="project" value="InterPro"/>
</dbReference>